<feature type="region of interest" description="Disordered" evidence="1">
    <location>
        <begin position="80"/>
        <end position="124"/>
    </location>
</feature>
<evidence type="ECO:0000313" key="2">
    <source>
        <dbReference type="EMBL" id="TDL84312.1"/>
    </source>
</evidence>
<comment type="caution">
    <text evidence="2">The sequence shown here is derived from an EMBL/GenBank/DDBJ whole genome shotgun (WGS) entry which is preliminary data.</text>
</comment>
<reference evidence="2 3" key="1">
    <citation type="submission" date="2019-03" db="EMBL/GenBank/DDBJ databases">
        <title>Primorskyibacter sp. SS33 isolated from sediments.</title>
        <authorList>
            <person name="Xunke S."/>
        </authorList>
    </citation>
    <scope>NUCLEOTIDE SEQUENCE [LARGE SCALE GENOMIC DNA]</scope>
    <source>
        <strain evidence="2 3">SS33</strain>
    </source>
</reference>
<accession>A0A4R6ALS6</accession>
<name>A0A4R6ALS6_9RHOB</name>
<dbReference type="OrthoDB" id="7875768at2"/>
<evidence type="ECO:0000256" key="1">
    <source>
        <dbReference type="SAM" id="MobiDB-lite"/>
    </source>
</evidence>
<feature type="region of interest" description="Disordered" evidence="1">
    <location>
        <begin position="23"/>
        <end position="54"/>
    </location>
</feature>
<gene>
    <name evidence="2" type="ORF">E2L08_02250</name>
</gene>
<evidence type="ECO:0000313" key="3">
    <source>
        <dbReference type="Proteomes" id="UP000295701"/>
    </source>
</evidence>
<keyword evidence="3" id="KW-1185">Reference proteome</keyword>
<protein>
    <submittedName>
        <fullName evidence="2">Uncharacterized protein</fullName>
    </submittedName>
</protein>
<sequence length="285" mass="30918">MTEARSKDIEDVLASIRRLVAVEPPRGKEPPPRLVLTSDLRVGPGRPAAAPEDEAAGVSFVTRKAFTGKSLRERIAELEAAVSPRPDFEPDGSEDQAPHRPTGLPERAEPRIPEPRITTAAAMDPNAILAPVPEVAPNDEGFVLPDETPHRPFADWQDAPRGGTDRPRFVLEPVDEVTPLHSFGGGDAPAAAEETTEDDWRGTKPAQDDAGGYTAVEDVAPDDTGDGPEPAEDTAEILDEDDLRDLIAEIVREELQGELGERLTRNIRKLVRREIMRALSASEFG</sequence>
<dbReference type="AlphaFoldDB" id="A0A4R6ALS6"/>
<dbReference type="RefSeq" id="WP_133395411.1">
    <property type="nucleotide sequence ID" value="NZ_SNAA01000001.1"/>
</dbReference>
<proteinExistence type="predicted"/>
<dbReference type="Proteomes" id="UP000295701">
    <property type="component" value="Unassembled WGS sequence"/>
</dbReference>
<feature type="region of interest" description="Disordered" evidence="1">
    <location>
        <begin position="137"/>
        <end position="236"/>
    </location>
</feature>
<feature type="compositionally biased region" description="Acidic residues" evidence="1">
    <location>
        <begin position="219"/>
        <end position="236"/>
    </location>
</feature>
<organism evidence="2 3">
    <name type="scientific">Palleronia sediminis</name>
    <dbReference type="NCBI Taxonomy" id="2547833"/>
    <lineage>
        <taxon>Bacteria</taxon>
        <taxon>Pseudomonadati</taxon>
        <taxon>Pseudomonadota</taxon>
        <taxon>Alphaproteobacteria</taxon>
        <taxon>Rhodobacterales</taxon>
        <taxon>Roseobacteraceae</taxon>
        <taxon>Palleronia</taxon>
    </lineage>
</organism>
<dbReference type="EMBL" id="SNAA01000001">
    <property type="protein sequence ID" value="TDL84312.1"/>
    <property type="molecule type" value="Genomic_DNA"/>
</dbReference>